<dbReference type="InterPro" id="IPR023205">
    <property type="entry name" value="DsbA/DsbL"/>
</dbReference>
<organism evidence="11">
    <name type="scientific">Candidatus Thiothrix putei</name>
    <dbReference type="NCBI Taxonomy" id="3080811"/>
    <lineage>
        <taxon>Bacteria</taxon>
        <taxon>Pseudomonadati</taxon>
        <taxon>Pseudomonadota</taxon>
        <taxon>Gammaproteobacteria</taxon>
        <taxon>Thiotrichales</taxon>
        <taxon>Thiotrichaceae</taxon>
        <taxon>Thiothrix</taxon>
    </lineage>
</organism>
<keyword evidence="5 7" id="KW-1015">Disulfide bond</keyword>
<dbReference type="GO" id="GO:0042597">
    <property type="term" value="C:periplasmic space"/>
    <property type="evidence" value="ECO:0007669"/>
    <property type="project" value="UniProtKB-SubCell"/>
</dbReference>
<dbReference type="EMBL" id="CP124756">
    <property type="protein sequence ID" value="WGZ93958.1"/>
    <property type="molecule type" value="Genomic_DNA"/>
</dbReference>
<dbReference type="PROSITE" id="PS51257">
    <property type="entry name" value="PROKAR_LIPOPROTEIN"/>
    <property type="match status" value="1"/>
</dbReference>
<feature type="signal peptide" evidence="9">
    <location>
        <begin position="1"/>
        <end position="29"/>
    </location>
</feature>
<evidence type="ECO:0000313" key="11">
    <source>
        <dbReference type="EMBL" id="WGZ93958.1"/>
    </source>
</evidence>
<evidence type="ECO:0000256" key="9">
    <source>
        <dbReference type="SAM" id="SignalP"/>
    </source>
</evidence>
<dbReference type="SUPFAM" id="SSF52833">
    <property type="entry name" value="Thioredoxin-like"/>
    <property type="match status" value="1"/>
</dbReference>
<evidence type="ECO:0000256" key="7">
    <source>
        <dbReference type="PIRNR" id="PIRNR001488"/>
    </source>
</evidence>
<evidence type="ECO:0000256" key="6">
    <source>
        <dbReference type="ARBA" id="ARBA00023284"/>
    </source>
</evidence>
<dbReference type="InterPro" id="IPR017937">
    <property type="entry name" value="Thioredoxin_CS"/>
</dbReference>
<evidence type="ECO:0000256" key="3">
    <source>
        <dbReference type="ARBA" id="ARBA00022729"/>
    </source>
</evidence>
<evidence type="ECO:0000256" key="8">
    <source>
        <dbReference type="PIRSR" id="PIRSR001488-1"/>
    </source>
</evidence>
<evidence type="ECO:0000259" key="10">
    <source>
        <dbReference type="PROSITE" id="PS51352"/>
    </source>
</evidence>
<reference evidence="11" key="2">
    <citation type="submission" date="2023-04" db="EMBL/GenBank/DDBJ databases">
        <authorList>
            <person name="Beletskiy A.V."/>
            <person name="Mardanov A.V."/>
            <person name="Ravin N.V."/>
        </authorList>
    </citation>
    <scope>NUCLEOTIDE SEQUENCE</scope>
    <source>
        <strain evidence="11">GKL-02</strain>
    </source>
</reference>
<protein>
    <recommendedName>
        <fullName evidence="7">Thiol:disulfide interchange protein</fullName>
    </recommendedName>
</protein>
<dbReference type="InterPro" id="IPR001853">
    <property type="entry name" value="DSBA-like_thioredoxin_dom"/>
</dbReference>
<dbReference type="PROSITE" id="PS51352">
    <property type="entry name" value="THIOREDOXIN_2"/>
    <property type="match status" value="1"/>
</dbReference>
<feature type="domain" description="Thioredoxin" evidence="10">
    <location>
        <begin position="17"/>
        <end position="213"/>
    </location>
</feature>
<dbReference type="PANTHER" id="PTHR35891">
    <property type="entry name" value="THIOL:DISULFIDE INTERCHANGE PROTEIN DSBA"/>
    <property type="match status" value="1"/>
</dbReference>
<feature type="chain" id="PRO_5041709822" description="Thiol:disulfide interchange protein" evidence="9">
    <location>
        <begin position="30"/>
        <end position="218"/>
    </location>
</feature>
<gene>
    <name evidence="11" type="ORF">QJT81_19565</name>
</gene>
<proteinExistence type="inferred from homology"/>
<dbReference type="PIRSF" id="PIRSF001488">
    <property type="entry name" value="Tdi_protein"/>
    <property type="match status" value="1"/>
</dbReference>
<dbReference type="Proteomes" id="UP001301326">
    <property type="component" value="Chromosome"/>
</dbReference>
<evidence type="ECO:0000256" key="2">
    <source>
        <dbReference type="ARBA" id="ARBA00005791"/>
    </source>
</evidence>
<dbReference type="Gene3D" id="3.40.30.10">
    <property type="entry name" value="Glutaredoxin"/>
    <property type="match status" value="1"/>
</dbReference>
<keyword evidence="3 9" id="KW-0732">Signal</keyword>
<dbReference type="KEGG" id="tput:QJT81_19565"/>
<reference evidence="11" key="1">
    <citation type="journal article" date="2023" name="Int. J. Mol. Sci.">
        <title>Metagenomics Revealed a New Genus 'Candidatus Thiocaldithrix dubininis' gen. nov., sp. nov. and a New Species 'Candidatus Thiothrix putei' sp. nov. in the Family Thiotrichaceae, Some Members of Which Have Traits of Both Na+- and H+-Motive Energetics.</title>
        <authorList>
            <person name="Ravin N.V."/>
            <person name="Muntyan M.S."/>
            <person name="Smolyakov D.D."/>
            <person name="Rudenko T.S."/>
            <person name="Beletsky A.V."/>
            <person name="Mardanov A.V."/>
            <person name="Grabovich M.Y."/>
        </authorList>
    </citation>
    <scope>NUCLEOTIDE SEQUENCE</scope>
    <source>
        <strain evidence="11">GKL-02</strain>
    </source>
</reference>
<evidence type="ECO:0000256" key="1">
    <source>
        <dbReference type="ARBA" id="ARBA00004418"/>
    </source>
</evidence>
<comment type="subcellular location">
    <subcellularLocation>
        <location evidence="1 7">Periplasm</location>
    </subcellularLocation>
</comment>
<feature type="disulfide bond" description="Redox-active" evidence="8">
    <location>
        <begin position="64"/>
        <end position="67"/>
    </location>
</feature>
<name>A0AA95HDK7_9GAMM</name>
<dbReference type="InterPro" id="IPR036249">
    <property type="entry name" value="Thioredoxin-like_sf"/>
</dbReference>
<dbReference type="PANTHER" id="PTHR35891:SF2">
    <property type="entry name" value="THIOL:DISULFIDE INTERCHANGE PROTEIN DSBA"/>
    <property type="match status" value="1"/>
</dbReference>
<dbReference type="CDD" id="cd03019">
    <property type="entry name" value="DsbA_DsbA"/>
    <property type="match status" value="1"/>
</dbReference>
<dbReference type="AlphaFoldDB" id="A0AA95HDK7"/>
<evidence type="ECO:0000256" key="5">
    <source>
        <dbReference type="ARBA" id="ARBA00023157"/>
    </source>
</evidence>
<dbReference type="GO" id="GO:0015036">
    <property type="term" value="F:disulfide oxidoreductase activity"/>
    <property type="evidence" value="ECO:0007669"/>
    <property type="project" value="UniProtKB-ARBA"/>
</dbReference>
<keyword evidence="4 7" id="KW-0574">Periplasm</keyword>
<dbReference type="Pfam" id="PF01323">
    <property type="entry name" value="DSBA"/>
    <property type="match status" value="1"/>
</dbReference>
<accession>A0AA95HDK7</accession>
<sequence>MKRTLSHTLGFMMAALFALTGCIPEASQAQDIKEGTHYVTLSPTIPTQAPAGKVEVIDLFWYGCPHCYSLEPTIEKFLSNKPDNVVFQRVPATLSPRWEYHAKLFYVGQMLDPDGAKRVHTKIFEAMQKQRRKINDDDAMTRFFTELGFTSDQVKNALNSMEMKAMMARANEVGTKSKADSVPVIIVNGKYRTSPSMVGSEETLLQVVDYLVKREAQQ</sequence>
<comment type="similarity">
    <text evidence="2">Belongs to the thioredoxin family. DsbA subfamily.</text>
</comment>
<keyword evidence="6" id="KW-0676">Redox-active center</keyword>
<evidence type="ECO:0000256" key="4">
    <source>
        <dbReference type="ARBA" id="ARBA00022764"/>
    </source>
</evidence>
<dbReference type="InterPro" id="IPR050824">
    <property type="entry name" value="Thiol_disulfide_DsbA"/>
</dbReference>
<dbReference type="InterPro" id="IPR013766">
    <property type="entry name" value="Thioredoxin_domain"/>
</dbReference>
<dbReference type="PROSITE" id="PS00194">
    <property type="entry name" value="THIOREDOXIN_1"/>
    <property type="match status" value="1"/>
</dbReference>